<dbReference type="KEGG" id="afx:JZ786_13685"/>
<accession>A0A9X7VW50</accession>
<protein>
    <recommendedName>
        <fullName evidence="4">Group II intron reverse transcriptase/maturase</fullName>
    </recommendedName>
</protein>
<dbReference type="EMBL" id="CP071182">
    <property type="protein sequence ID" value="QSO45612.1"/>
    <property type="molecule type" value="Genomic_DNA"/>
</dbReference>
<dbReference type="InterPro" id="IPR043502">
    <property type="entry name" value="DNA/RNA_pol_sf"/>
</dbReference>
<feature type="region of interest" description="Disordered" evidence="1">
    <location>
        <begin position="90"/>
        <end position="116"/>
    </location>
</feature>
<dbReference type="AlphaFoldDB" id="A0A9X7VW50"/>
<reference evidence="2 3" key="1">
    <citation type="submission" date="2021-02" db="EMBL/GenBank/DDBJ databases">
        <title>Alicyclobacillus curvatus sp. nov. and Alicyclobacillus mengziensis sp. nov., two acidophilic bacteria isolated from acid mine drainage.</title>
        <authorList>
            <person name="Huang Y."/>
        </authorList>
    </citation>
    <scope>NUCLEOTIDE SEQUENCE [LARGE SCALE GENOMIC DNA]</scope>
    <source>
        <strain evidence="2 3">S30H14</strain>
    </source>
</reference>
<gene>
    <name evidence="2" type="ORF">JZ786_13685</name>
</gene>
<proteinExistence type="predicted"/>
<evidence type="ECO:0008006" key="4">
    <source>
        <dbReference type="Google" id="ProtNLM"/>
    </source>
</evidence>
<dbReference type="SUPFAM" id="SSF56672">
    <property type="entry name" value="DNA/RNA polymerases"/>
    <property type="match status" value="1"/>
</dbReference>
<name>A0A9X7VW50_9BACL</name>
<feature type="compositionally biased region" description="Basic and acidic residues" evidence="1">
    <location>
        <begin position="98"/>
        <end position="109"/>
    </location>
</feature>
<evidence type="ECO:0000256" key="1">
    <source>
        <dbReference type="SAM" id="MobiDB-lite"/>
    </source>
</evidence>
<organism evidence="2 3">
    <name type="scientific">Alicyclobacillus mengziensis</name>
    <dbReference type="NCBI Taxonomy" id="2931921"/>
    <lineage>
        <taxon>Bacteria</taxon>
        <taxon>Bacillati</taxon>
        <taxon>Bacillota</taxon>
        <taxon>Bacilli</taxon>
        <taxon>Bacillales</taxon>
        <taxon>Alicyclobacillaceae</taxon>
        <taxon>Alicyclobacillus</taxon>
    </lineage>
</organism>
<keyword evidence="3" id="KW-1185">Reference proteome</keyword>
<evidence type="ECO:0000313" key="3">
    <source>
        <dbReference type="Proteomes" id="UP000663505"/>
    </source>
</evidence>
<evidence type="ECO:0000313" key="2">
    <source>
        <dbReference type="EMBL" id="QSO45612.1"/>
    </source>
</evidence>
<dbReference type="Proteomes" id="UP000663505">
    <property type="component" value="Chromosome"/>
</dbReference>
<sequence length="133" mass="15437">MNAVKSANDTKVKVRELQRTLYLAAKAKRRRRFHALYDKIYRKDVMWEAWRRVKANRGSAGVDGITIRHIVEMYGEGRFVQETREQLVSGKYRPMPVRRKDIPKGDGKSTRPLGIPTVNSYCMPPNKVLEFEG</sequence>
<dbReference type="RefSeq" id="WP_206654981.1">
    <property type="nucleotide sequence ID" value="NZ_CP071182.1"/>
</dbReference>